<dbReference type="SMART" id="SM00320">
    <property type="entry name" value="WD40"/>
    <property type="match status" value="6"/>
</dbReference>
<dbReference type="InterPro" id="IPR020472">
    <property type="entry name" value="WD40_PAC1"/>
</dbReference>
<feature type="region of interest" description="Disordered" evidence="8">
    <location>
        <begin position="414"/>
        <end position="453"/>
    </location>
</feature>
<evidence type="ECO:0000256" key="5">
    <source>
        <dbReference type="ARBA" id="ARBA00023242"/>
    </source>
</evidence>
<dbReference type="Pfam" id="PF00400">
    <property type="entry name" value="WD40"/>
    <property type="match status" value="4"/>
</dbReference>
<protein>
    <submittedName>
        <fullName evidence="10">WD40 repeat-like protein</fullName>
    </submittedName>
</protein>
<evidence type="ECO:0000313" key="11">
    <source>
        <dbReference type="Proteomes" id="UP000305067"/>
    </source>
</evidence>
<name>A0A5C3R1Y3_9AGAR</name>
<dbReference type="PANTHER" id="PTHR22851:SF0">
    <property type="entry name" value="DDB1- AND CUL4-ASSOCIATED FACTOR 13"/>
    <property type="match status" value="1"/>
</dbReference>
<evidence type="ECO:0000313" key="10">
    <source>
        <dbReference type="EMBL" id="TFL07150.1"/>
    </source>
</evidence>
<dbReference type="AlphaFoldDB" id="A0A5C3R1Y3"/>
<dbReference type="OrthoDB" id="10249065at2759"/>
<dbReference type="InterPro" id="IPR001680">
    <property type="entry name" value="WD40_rpt"/>
</dbReference>
<dbReference type="Gene3D" id="2.130.10.10">
    <property type="entry name" value="YVTN repeat-like/Quinoprotein amine dehydrogenase"/>
    <property type="match status" value="2"/>
</dbReference>
<evidence type="ECO:0000256" key="1">
    <source>
        <dbReference type="ARBA" id="ARBA00004604"/>
    </source>
</evidence>
<dbReference type="Pfam" id="PF04158">
    <property type="entry name" value="Sof1"/>
    <property type="match status" value="1"/>
</dbReference>
<evidence type="ECO:0000256" key="3">
    <source>
        <dbReference type="ARBA" id="ARBA00022574"/>
    </source>
</evidence>
<dbReference type="InterPro" id="IPR051733">
    <property type="entry name" value="WD_repeat_DCAF13/WDSOF1"/>
</dbReference>
<dbReference type="InterPro" id="IPR007287">
    <property type="entry name" value="Sof1"/>
</dbReference>
<evidence type="ECO:0000256" key="8">
    <source>
        <dbReference type="SAM" id="MobiDB-lite"/>
    </source>
</evidence>
<dbReference type="STRING" id="1884261.A0A5C3R1Y3"/>
<organism evidence="10 11">
    <name type="scientific">Pterulicium gracile</name>
    <dbReference type="NCBI Taxonomy" id="1884261"/>
    <lineage>
        <taxon>Eukaryota</taxon>
        <taxon>Fungi</taxon>
        <taxon>Dikarya</taxon>
        <taxon>Basidiomycota</taxon>
        <taxon>Agaricomycotina</taxon>
        <taxon>Agaricomycetes</taxon>
        <taxon>Agaricomycetidae</taxon>
        <taxon>Agaricales</taxon>
        <taxon>Pleurotineae</taxon>
        <taxon>Pterulaceae</taxon>
        <taxon>Pterulicium</taxon>
    </lineage>
</organism>
<accession>A0A5C3R1Y3</accession>
<gene>
    <name evidence="10" type="ORF">BDV98DRAFT_557351</name>
</gene>
<proteinExistence type="inferred from homology"/>
<evidence type="ECO:0000256" key="4">
    <source>
        <dbReference type="ARBA" id="ARBA00022737"/>
    </source>
</evidence>
<dbReference type="Proteomes" id="UP000305067">
    <property type="component" value="Unassembled WGS sequence"/>
</dbReference>
<sequence>MVKISVLQHVPSAHLPTRPGDPTPTSRNLDPLLHPFSRARERTRALNAVKMERMFARPFVASLEGHVDAIECMRMKPGSLSEVVSGSWDGEIIKHDLSTRTKGLTISQAHKGKVSGITYGQNSENVLSCGVDRNVKLWDSEGKALETFTGKTAFNAIDHHFTDPIFATASNTVQIWDETKSTALLNLAHSATTETITSLKFHHSEPSLLGSIGSSRTFTLYDIRSSSPIERQIVMAFQNTAIHFSPLLPTQLLLPSEDHNLYTFDLRYLKAPTEIYKGHVASATCAAYSPTGLEFVSGSWDRTIKIWNVKDAGGPSSNISGGKSRDTYHTKRMQRITAVCFTPDAQHILSASDDGNMRIWKADASKKQGIVTARERAAIEYRKALIGRWKGDREVGKVERRRFLPKSVYQAGKLKRTMVDARKEKEDRRRKHTREGEGKKVAERKKVVVTEQA</sequence>
<comment type="subcellular location">
    <subcellularLocation>
        <location evidence="1">Nucleus</location>
        <location evidence="1">Nucleolus</location>
    </subcellularLocation>
</comment>
<evidence type="ECO:0000256" key="7">
    <source>
        <dbReference type="PROSITE-ProRule" id="PRU00221"/>
    </source>
</evidence>
<evidence type="ECO:0000256" key="6">
    <source>
        <dbReference type="ARBA" id="ARBA00023274"/>
    </source>
</evidence>
<dbReference type="EMBL" id="ML178814">
    <property type="protein sequence ID" value="TFL07150.1"/>
    <property type="molecule type" value="Genomic_DNA"/>
</dbReference>
<feature type="repeat" description="WD" evidence="7">
    <location>
        <begin position="107"/>
        <end position="139"/>
    </location>
</feature>
<keyword evidence="11" id="KW-1185">Reference proteome</keyword>
<keyword evidence="5" id="KW-0539">Nucleus</keyword>
<feature type="domain" description="Sof1-like protein" evidence="9">
    <location>
        <begin position="362"/>
        <end position="448"/>
    </location>
</feature>
<feature type="compositionally biased region" description="Basic and acidic residues" evidence="8">
    <location>
        <begin position="434"/>
        <end position="453"/>
    </location>
</feature>
<dbReference type="PRINTS" id="PR00320">
    <property type="entry name" value="GPROTEINBRPT"/>
</dbReference>
<keyword evidence="6" id="KW-0687">Ribonucleoprotein</keyword>
<dbReference type="InterPro" id="IPR015943">
    <property type="entry name" value="WD40/YVTN_repeat-like_dom_sf"/>
</dbReference>
<evidence type="ECO:0000259" key="9">
    <source>
        <dbReference type="Pfam" id="PF04158"/>
    </source>
</evidence>
<feature type="repeat" description="WD" evidence="7">
    <location>
        <begin position="329"/>
        <end position="370"/>
    </location>
</feature>
<evidence type="ECO:0000256" key="2">
    <source>
        <dbReference type="ARBA" id="ARBA00005649"/>
    </source>
</evidence>
<dbReference type="GO" id="GO:0032040">
    <property type="term" value="C:small-subunit processome"/>
    <property type="evidence" value="ECO:0007669"/>
    <property type="project" value="TreeGrafter"/>
</dbReference>
<dbReference type="PANTHER" id="PTHR22851">
    <property type="entry name" value="U3 SMALL NUCLEOLAR RNA U3 SNORNA ASSOCIATED PROTEIN"/>
    <property type="match status" value="1"/>
</dbReference>
<dbReference type="PROSITE" id="PS50294">
    <property type="entry name" value="WD_REPEATS_REGION"/>
    <property type="match status" value="3"/>
</dbReference>
<feature type="compositionally biased region" description="Basic and acidic residues" evidence="8">
    <location>
        <begin position="417"/>
        <end position="427"/>
    </location>
</feature>
<comment type="similarity">
    <text evidence="2">Belongs to the WD repeat DCAF13/WDSOF1 family.</text>
</comment>
<keyword evidence="3 7" id="KW-0853">WD repeat</keyword>
<feature type="repeat" description="WD" evidence="7">
    <location>
        <begin position="276"/>
        <end position="310"/>
    </location>
</feature>
<keyword evidence="4" id="KW-0677">Repeat</keyword>
<feature type="region of interest" description="Disordered" evidence="8">
    <location>
        <begin position="10"/>
        <end position="30"/>
    </location>
</feature>
<dbReference type="PROSITE" id="PS50082">
    <property type="entry name" value="WD_REPEATS_2"/>
    <property type="match status" value="3"/>
</dbReference>
<reference evidence="10 11" key="1">
    <citation type="journal article" date="2019" name="Nat. Ecol. Evol.">
        <title>Megaphylogeny resolves global patterns of mushroom evolution.</title>
        <authorList>
            <person name="Varga T."/>
            <person name="Krizsan K."/>
            <person name="Foldi C."/>
            <person name="Dima B."/>
            <person name="Sanchez-Garcia M."/>
            <person name="Sanchez-Ramirez S."/>
            <person name="Szollosi G.J."/>
            <person name="Szarkandi J.G."/>
            <person name="Papp V."/>
            <person name="Albert L."/>
            <person name="Andreopoulos W."/>
            <person name="Angelini C."/>
            <person name="Antonin V."/>
            <person name="Barry K.W."/>
            <person name="Bougher N.L."/>
            <person name="Buchanan P."/>
            <person name="Buyck B."/>
            <person name="Bense V."/>
            <person name="Catcheside P."/>
            <person name="Chovatia M."/>
            <person name="Cooper J."/>
            <person name="Damon W."/>
            <person name="Desjardin D."/>
            <person name="Finy P."/>
            <person name="Geml J."/>
            <person name="Haridas S."/>
            <person name="Hughes K."/>
            <person name="Justo A."/>
            <person name="Karasinski D."/>
            <person name="Kautmanova I."/>
            <person name="Kiss B."/>
            <person name="Kocsube S."/>
            <person name="Kotiranta H."/>
            <person name="LaButti K.M."/>
            <person name="Lechner B.E."/>
            <person name="Liimatainen K."/>
            <person name="Lipzen A."/>
            <person name="Lukacs Z."/>
            <person name="Mihaltcheva S."/>
            <person name="Morgado L.N."/>
            <person name="Niskanen T."/>
            <person name="Noordeloos M.E."/>
            <person name="Ohm R.A."/>
            <person name="Ortiz-Santana B."/>
            <person name="Ovrebo C."/>
            <person name="Racz N."/>
            <person name="Riley R."/>
            <person name="Savchenko A."/>
            <person name="Shiryaev A."/>
            <person name="Soop K."/>
            <person name="Spirin V."/>
            <person name="Szebenyi C."/>
            <person name="Tomsovsky M."/>
            <person name="Tulloss R.E."/>
            <person name="Uehling J."/>
            <person name="Grigoriev I.V."/>
            <person name="Vagvolgyi C."/>
            <person name="Papp T."/>
            <person name="Martin F.M."/>
            <person name="Miettinen O."/>
            <person name="Hibbett D.S."/>
            <person name="Nagy L.G."/>
        </authorList>
    </citation>
    <scope>NUCLEOTIDE SEQUENCE [LARGE SCALE GENOMIC DNA]</scope>
    <source>
        <strain evidence="10 11">CBS 309.79</strain>
    </source>
</reference>
<dbReference type="SUPFAM" id="SSF50978">
    <property type="entry name" value="WD40 repeat-like"/>
    <property type="match status" value="1"/>
</dbReference>
<dbReference type="GO" id="GO:0000462">
    <property type="term" value="P:maturation of SSU-rRNA from tricistronic rRNA transcript (SSU-rRNA, 5.8S rRNA, LSU-rRNA)"/>
    <property type="evidence" value="ECO:0007669"/>
    <property type="project" value="TreeGrafter"/>
</dbReference>
<dbReference type="InterPro" id="IPR036322">
    <property type="entry name" value="WD40_repeat_dom_sf"/>
</dbReference>